<evidence type="ECO:0000313" key="2">
    <source>
        <dbReference type="Proteomes" id="UP000077552"/>
    </source>
</evidence>
<gene>
    <name evidence="1" type="ORF">A7A78_11505</name>
</gene>
<evidence type="ECO:0000313" key="1">
    <source>
        <dbReference type="EMBL" id="OAD91657.1"/>
    </source>
</evidence>
<dbReference type="OrthoDB" id="1250699at2"/>
<dbReference type="STRING" id="1385699.A7A78_11505"/>
<reference evidence="1 2" key="1">
    <citation type="submission" date="2016-05" db="EMBL/GenBank/DDBJ databases">
        <title>Genome sequencing of Vitellibacter soesokkakensis RSSK-12.</title>
        <authorList>
            <person name="Thevarajoo S."/>
            <person name="Selvaratnam C."/>
            <person name="Goh K.M."/>
            <person name="Chan K.-G."/>
            <person name="Chong C.S."/>
        </authorList>
    </citation>
    <scope>NUCLEOTIDE SEQUENCE [LARGE SCALE GENOMIC DNA]</scope>
    <source>
        <strain evidence="1 2">RSSK-12</strain>
    </source>
</reference>
<comment type="caution">
    <text evidence="1">The sequence shown here is derived from an EMBL/GenBank/DDBJ whole genome shotgun (WGS) entry which is preliminary data.</text>
</comment>
<dbReference type="Proteomes" id="UP000077552">
    <property type="component" value="Unassembled WGS sequence"/>
</dbReference>
<accession>A0A1A9LEY9</accession>
<dbReference type="EMBL" id="LXIE01000011">
    <property type="protein sequence ID" value="OAD91657.1"/>
    <property type="molecule type" value="Genomic_DNA"/>
</dbReference>
<sequence>MKNATAFFLLFIFSFNLGGSYVIFKIQQHQIRREIIHQIKKGISEKDLTRITVSSENENQLIWKDREEFSYKGTMYDIVHVEILNENTKVYHCISDSQETNLIAKYNKELQKKRKDKNNRTNSVKTVKFLQKINPLPQKEEVAFSNKVIRPNYVYHENYASLSLEISSPPPKQVL</sequence>
<dbReference type="RefSeq" id="WP_068761505.1">
    <property type="nucleotide sequence ID" value="NZ_LXIE01000011.1"/>
</dbReference>
<keyword evidence="2" id="KW-1185">Reference proteome</keyword>
<protein>
    <submittedName>
        <fullName evidence="1">Uncharacterized protein</fullName>
    </submittedName>
</protein>
<name>A0A1A9LEY9_9FLAO</name>
<proteinExistence type="predicted"/>
<dbReference type="AlphaFoldDB" id="A0A1A9LEY9"/>
<organism evidence="1 2">
    <name type="scientific">Aequorivita soesokkakensis</name>
    <dbReference type="NCBI Taxonomy" id="1385699"/>
    <lineage>
        <taxon>Bacteria</taxon>
        <taxon>Pseudomonadati</taxon>
        <taxon>Bacteroidota</taxon>
        <taxon>Flavobacteriia</taxon>
        <taxon>Flavobacteriales</taxon>
        <taxon>Flavobacteriaceae</taxon>
        <taxon>Aequorivita</taxon>
    </lineage>
</organism>